<gene>
    <name evidence="10" type="ORF">NDU88_006527</name>
</gene>
<comment type="subcellular location">
    <subcellularLocation>
        <location evidence="1">Membrane</location>
        <topology evidence="1">Multi-pass membrane protein</topology>
    </subcellularLocation>
</comment>
<evidence type="ECO:0000256" key="8">
    <source>
        <dbReference type="SAM" id="Phobius"/>
    </source>
</evidence>
<keyword evidence="11" id="KW-1185">Reference proteome</keyword>
<keyword evidence="2 8" id="KW-0812">Transmembrane</keyword>
<dbReference type="Pfam" id="PF00001">
    <property type="entry name" value="7tm_1"/>
    <property type="match status" value="1"/>
</dbReference>
<dbReference type="GO" id="GO:0004930">
    <property type="term" value="F:G protein-coupled receptor activity"/>
    <property type="evidence" value="ECO:0007669"/>
    <property type="project" value="UniProtKB-KW"/>
</dbReference>
<dbReference type="InterPro" id="IPR050125">
    <property type="entry name" value="GPCR_opsins"/>
</dbReference>
<comment type="caution">
    <text evidence="10">The sequence shown here is derived from an EMBL/GenBank/DDBJ whole genome shotgun (WGS) entry which is preliminary data.</text>
</comment>
<evidence type="ECO:0000256" key="4">
    <source>
        <dbReference type="ARBA" id="ARBA00023040"/>
    </source>
</evidence>
<evidence type="ECO:0000256" key="6">
    <source>
        <dbReference type="ARBA" id="ARBA00023170"/>
    </source>
</evidence>
<protein>
    <recommendedName>
        <fullName evidence="9">G-protein coupled receptors family 1 profile domain-containing protein</fullName>
    </recommendedName>
</protein>
<keyword evidence="3 8" id="KW-1133">Transmembrane helix</keyword>
<evidence type="ECO:0000313" key="11">
    <source>
        <dbReference type="Proteomes" id="UP001066276"/>
    </source>
</evidence>
<evidence type="ECO:0000256" key="2">
    <source>
        <dbReference type="ARBA" id="ARBA00022692"/>
    </source>
</evidence>
<dbReference type="Gene3D" id="1.20.1070.10">
    <property type="entry name" value="Rhodopsin 7-helix transmembrane proteins"/>
    <property type="match status" value="1"/>
</dbReference>
<evidence type="ECO:0000259" key="9">
    <source>
        <dbReference type="PROSITE" id="PS50262"/>
    </source>
</evidence>
<reference evidence="10" key="1">
    <citation type="journal article" date="2022" name="bioRxiv">
        <title>Sequencing and chromosome-scale assembly of the giantPleurodeles waltlgenome.</title>
        <authorList>
            <person name="Brown T."/>
            <person name="Elewa A."/>
            <person name="Iarovenko S."/>
            <person name="Subramanian E."/>
            <person name="Araus A.J."/>
            <person name="Petzold A."/>
            <person name="Susuki M."/>
            <person name="Suzuki K.-i.T."/>
            <person name="Hayashi T."/>
            <person name="Toyoda A."/>
            <person name="Oliveira C."/>
            <person name="Osipova E."/>
            <person name="Leigh N.D."/>
            <person name="Simon A."/>
            <person name="Yun M.H."/>
        </authorList>
    </citation>
    <scope>NUCLEOTIDE SEQUENCE</scope>
    <source>
        <strain evidence="10">20211129_DDA</strain>
        <tissue evidence="10">Liver</tissue>
    </source>
</reference>
<dbReference type="InterPro" id="IPR017452">
    <property type="entry name" value="GPCR_Rhodpsn_7TM"/>
</dbReference>
<feature type="transmembrane region" description="Helical" evidence="8">
    <location>
        <begin position="6"/>
        <end position="26"/>
    </location>
</feature>
<dbReference type="AlphaFoldDB" id="A0AAV7RRG6"/>
<feature type="non-terminal residue" evidence="10">
    <location>
        <position position="1"/>
    </location>
</feature>
<evidence type="ECO:0000256" key="7">
    <source>
        <dbReference type="ARBA" id="ARBA00023224"/>
    </source>
</evidence>
<proteinExistence type="predicted"/>
<dbReference type="PANTHER" id="PTHR24240">
    <property type="entry name" value="OPSIN"/>
    <property type="match status" value="1"/>
</dbReference>
<evidence type="ECO:0000256" key="3">
    <source>
        <dbReference type="ARBA" id="ARBA00022989"/>
    </source>
</evidence>
<feature type="transmembrane region" description="Helical" evidence="8">
    <location>
        <begin position="42"/>
        <end position="64"/>
    </location>
</feature>
<dbReference type="GO" id="GO:0016020">
    <property type="term" value="C:membrane"/>
    <property type="evidence" value="ECO:0007669"/>
    <property type="project" value="UniProtKB-SubCell"/>
</dbReference>
<dbReference type="Proteomes" id="UP001066276">
    <property type="component" value="Chromosome 5"/>
</dbReference>
<evidence type="ECO:0000313" key="10">
    <source>
        <dbReference type="EMBL" id="KAJ1153769.1"/>
    </source>
</evidence>
<dbReference type="SUPFAM" id="SSF81321">
    <property type="entry name" value="Family A G protein-coupled receptor-like"/>
    <property type="match status" value="1"/>
</dbReference>
<keyword evidence="6" id="KW-0675">Receptor</keyword>
<evidence type="ECO:0000256" key="5">
    <source>
        <dbReference type="ARBA" id="ARBA00023136"/>
    </source>
</evidence>
<keyword evidence="7" id="KW-0807">Transducer</keyword>
<sequence length="67" mass="7339">IDGFLTLLFGLSSINTLTVISVTRYIKGCHPQRALCINNKSIAVALVFIWVAALLWSMAPLLGWGSY</sequence>
<name>A0AAV7RRG6_PLEWA</name>
<feature type="domain" description="G-protein coupled receptors family 1 profile" evidence="9">
    <location>
        <begin position="1"/>
        <end position="67"/>
    </location>
</feature>
<dbReference type="EMBL" id="JANPWB010000009">
    <property type="protein sequence ID" value="KAJ1153769.1"/>
    <property type="molecule type" value="Genomic_DNA"/>
</dbReference>
<keyword evidence="5 8" id="KW-0472">Membrane</keyword>
<keyword evidence="4" id="KW-0297">G-protein coupled receptor</keyword>
<accession>A0AAV7RRG6</accession>
<feature type="non-terminal residue" evidence="10">
    <location>
        <position position="67"/>
    </location>
</feature>
<dbReference type="PROSITE" id="PS50262">
    <property type="entry name" value="G_PROTEIN_RECEP_F1_2"/>
    <property type="match status" value="1"/>
</dbReference>
<dbReference type="InterPro" id="IPR000276">
    <property type="entry name" value="GPCR_Rhodpsn"/>
</dbReference>
<evidence type="ECO:0000256" key="1">
    <source>
        <dbReference type="ARBA" id="ARBA00004141"/>
    </source>
</evidence>
<organism evidence="10 11">
    <name type="scientific">Pleurodeles waltl</name>
    <name type="common">Iberian ribbed newt</name>
    <dbReference type="NCBI Taxonomy" id="8319"/>
    <lineage>
        <taxon>Eukaryota</taxon>
        <taxon>Metazoa</taxon>
        <taxon>Chordata</taxon>
        <taxon>Craniata</taxon>
        <taxon>Vertebrata</taxon>
        <taxon>Euteleostomi</taxon>
        <taxon>Amphibia</taxon>
        <taxon>Batrachia</taxon>
        <taxon>Caudata</taxon>
        <taxon>Salamandroidea</taxon>
        <taxon>Salamandridae</taxon>
        <taxon>Pleurodelinae</taxon>
        <taxon>Pleurodeles</taxon>
    </lineage>
</organism>